<comment type="caution">
    <text evidence="3">The sequence shown here is derived from an EMBL/GenBank/DDBJ whole genome shotgun (WGS) entry which is preliminary data.</text>
</comment>
<name>A0AAE0MDM4_9PEZI</name>
<evidence type="ECO:0000313" key="3">
    <source>
        <dbReference type="EMBL" id="KAK3328696.1"/>
    </source>
</evidence>
<evidence type="ECO:0000313" key="4">
    <source>
        <dbReference type="Proteomes" id="UP001286456"/>
    </source>
</evidence>
<proteinExistence type="predicted"/>
<reference evidence="3" key="1">
    <citation type="journal article" date="2023" name="Mol. Phylogenet. Evol.">
        <title>Genome-scale phylogeny and comparative genomics of the fungal order Sordariales.</title>
        <authorList>
            <person name="Hensen N."/>
            <person name="Bonometti L."/>
            <person name="Westerberg I."/>
            <person name="Brannstrom I.O."/>
            <person name="Guillou S."/>
            <person name="Cros-Aarteil S."/>
            <person name="Calhoun S."/>
            <person name="Haridas S."/>
            <person name="Kuo A."/>
            <person name="Mondo S."/>
            <person name="Pangilinan J."/>
            <person name="Riley R."/>
            <person name="LaButti K."/>
            <person name="Andreopoulos B."/>
            <person name="Lipzen A."/>
            <person name="Chen C."/>
            <person name="Yan M."/>
            <person name="Daum C."/>
            <person name="Ng V."/>
            <person name="Clum A."/>
            <person name="Steindorff A."/>
            <person name="Ohm R.A."/>
            <person name="Martin F."/>
            <person name="Silar P."/>
            <person name="Natvig D.O."/>
            <person name="Lalanne C."/>
            <person name="Gautier V."/>
            <person name="Ament-Velasquez S.L."/>
            <person name="Kruys A."/>
            <person name="Hutchinson M.I."/>
            <person name="Powell A.J."/>
            <person name="Barry K."/>
            <person name="Miller A.N."/>
            <person name="Grigoriev I.V."/>
            <person name="Debuchy R."/>
            <person name="Gladieux P."/>
            <person name="Hiltunen Thoren M."/>
            <person name="Johannesson H."/>
        </authorList>
    </citation>
    <scope>NUCLEOTIDE SEQUENCE</scope>
    <source>
        <strain evidence="3">SMH4131-1</strain>
    </source>
</reference>
<sequence>IILRDYKKPIYKASSRAALFAALEGYIKKYKLLYKVSFFYRDIFINNFIINKNNNNPSPPSFLIDLNFAVRGKTGIRAFIAIGAFLGELYLFIYDFKLFFWVLF</sequence>
<feature type="transmembrane region" description="Helical" evidence="1">
    <location>
        <begin position="78"/>
        <end position="103"/>
    </location>
</feature>
<dbReference type="EMBL" id="JAUEPO010000003">
    <property type="protein sequence ID" value="KAK3328696.1"/>
    <property type="molecule type" value="Genomic_DNA"/>
</dbReference>
<dbReference type="Proteomes" id="UP001286456">
    <property type="component" value="Unassembled WGS sequence"/>
</dbReference>
<feature type="domain" description="Fungal-type protein kinase" evidence="2">
    <location>
        <begin position="1"/>
        <end position="104"/>
    </location>
</feature>
<accession>A0AAE0MDM4</accession>
<reference evidence="3" key="2">
    <citation type="submission" date="2023-06" db="EMBL/GenBank/DDBJ databases">
        <authorList>
            <consortium name="Lawrence Berkeley National Laboratory"/>
            <person name="Haridas S."/>
            <person name="Hensen N."/>
            <person name="Bonometti L."/>
            <person name="Westerberg I."/>
            <person name="Brannstrom I.O."/>
            <person name="Guillou S."/>
            <person name="Cros-Aarteil S."/>
            <person name="Calhoun S."/>
            <person name="Kuo A."/>
            <person name="Mondo S."/>
            <person name="Pangilinan J."/>
            <person name="Riley R."/>
            <person name="Labutti K."/>
            <person name="Andreopoulos B."/>
            <person name="Lipzen A."/>
            <person name="Chen C."/>
            <person name="Yanf M."/>
            <person name="Daum C."/>
            <person name="Ng V."/>
            <person name="Clum A."/>
            <person name="Steindorff A."/>
            <person name="Ohm R."/>
            <person name="Martin F."/>
            <person name="Silar P."/>
            <person name="Natvig D."/>
            <person name="Lalanne C."/>
            <person name="Gautier V."/>
            <person name="Ament-Velasquez S.L."/>
            <person name="Kruys A."/>
            <person name="Hutchinson M.I."/>
            <person name="Powell A.J."/>
            <person name="Barry K."/>
            <person name="Miller A.N."/>
            <person name="Grigoriev I.V."/>
            <person name="Debuchy R."/>
            <person name="Gladieux P."/>
            <person name="Thoren M.H."/>
            <person name="Johannesson H."/>
        </authorList>
    </citation>
    <scope>NUCLEOTIDE SEQUENCE</scope>
    <source>
        <strain evidence="3">SMH4131-1</strain>
    </source>
</reference>
<evidence type="ECO:0000256" key="1">
    <source>
        <dbReference type="SAM" id="Phobius"/>
    </source>
</evidence>
<keyword evidence="1" id="KW-0812">Transmembrane</keyword>
<dbReference type="PANTHER" id="PTHR38248">
    <property type="entry name" value="FUNK1 6"/>
    <property type="match status" value="1"/>
</dbReference>
<keyword evidence="4" id="KW-1185">Reference proteome</keyword>
<gene>
    <name evidence="3" type="ORF">B0T19DRAFT_356119</name>
</gene>
<protein>
    <recommendedName>
        <fullName evidence="2">Fungal-type protein kinase domain-containing protein</fullName>
    </recommendedName>
</protein>
<dbReference type="AlphaFoldDB" id="A0AAE0MDM4"/>
<organism evidence="3 4">
    <name type="scientific">Cercophora scortea</name>
    <dbReference type="NCBI Taxonomy" id="314031"/>
    <lineage>
        <taxon>Eukaryota</taxon>
        <taxon>Fungi</taxon>
        <taxon>Dikarya</taxon>
        <taxon>Ascomycota</taxon>
        <taxon>Pezizomycotina</taxon>
        <taxon>Sordariomycetes</taxon>
        <taxon>Sordariomycetidae</taxon>
        <taxon>Sordariales</taxon>
        <taxon>Lasiosphaeriaceae</taxon>
        <taxon>Cercophora</taxon>
    </lineage>
</organism>
<feature type="non-terminal residue" evidence="3">
    <location>
        <position position="104"/>
    </location>
</feature>
<keyword evidence="1" id="KW-1133">Transmembrane helix</keyword>
<dbReference type="InterPro" id="IPR040976">
    <property type="entry name" value="Pkinase_fungal"/>
</dbReference>
<dbReference type="PANTHER" id="PTHR38248:SF2">
    <property type="entry name" value="FUNK1 11"/>
    <property type="match status" value="1"/>
</dbReference>
<keyword evidence="1" id="KW-0472">Membrane</keyword>
<evidence type="ECO:0000259" key="2">
    <source>
        <dbReference type="Pfam" id="PF17667"/>
    </source>
</evidence>
<dbReference type="Pfam" id="PF17667">
    <property type="entry name" value="Pkinase_fungal"/>
    <property type="match status" value="1"/>
</dbReference>